<evidence type="ECO:0000256" key="7">
    <source>
        <dbReference type="SAM" id="MobiDB-lite"/>
    </source>
</evidence>
<dbReference type="Proteomes" id="UP000677228">
    <property type="component" value="Unassembled WGS sequence"/>
</dbReference>
<dbReference type="InterPro" id="IPR052056">
    <property type="entry name" value="Mono-ARTD/PARP"/>
</dbReference>
<reference evidence="10" key="1">
    <citation type="submission" date="2021-02" db="EMBL/GenBank/DDBJ databases">
        <authorList>
            <person name="Nowell W R."/>
        </authorList>
    </citation>
    <scope>NUCLEOTIDE SEQUENCE</scope>
</reference>
<dbReference type="EMBL" id="CAJOBA010078617">
    <property type="protein sequence ID" value="CAF4430416.1"/>
    <property type="molecule type" value="Genomic_DNA"/>
</dbReference>
<sequence>TAFGGGAYFAKCASYSHNFAKPDRTNTRRMFLARVLTGKSTPGNASMRVPPPGFDTTTE</sequence>
<evidence type="ECO:0000256" key="4">
    <source>
        <dbReference type="ARBA" id="ARBA00023027"/>
    </source>
</evidence>
<feature type="region of interest" description="Disordered" evidence="7">
    <location>
        <begin position="39"/>
        <end position="59"/>
    </location>
</feature>
<gene>
    <name evidence="9" type="ORF">OVA965_LOCUS42844</name>
    <name evidence="10" type="ORF">TMI583_LOCUS44876</name>
</gene>
<evidence type="ECO:0000256" key="6">
    <source>
        <dbReference type="RuleBase" id="RU362114"/>
    </source>
</evidence>
<dbReference type="PANTHER" id="PTHR14453:SF67">
    <property type="entry name" value="POLY [ADP-RIBOSE] POLYMERASE"/>
    <property type="match status" value="1"/>
</dbReference>
<evidence type="ECO:0000256" key="1">
    <source>
        <dbReference type="ARBA" id="ARBA00004123"/>
    </source>
</evidence>
<dbReference type="GO" id="GO:0005737">
    <property type="term" value="C:cytoplasm"/>
    <property type="evidence" value="ECO:0007669"/>
    <property type="project" value="TreeGrafter"/>
</dbReference>
<keyword evidence="4 6" id="KW-0520">NAD</keyword>
<evidence type="ECO:0000313" key="11">
    <source>
        <dbReference type="Proteomes" id="UP000682733"/>
    </source>
</evidence>
<keyword evidence="2 6" id="KW-0328">Glycosyltransferase</keyword>
<dbReference type="SUPFAM" id="SSF56399">
    <property type="entry name" value="ADP-ribosylation"/>
    <property type="match status" value="1"/>
</dbReference>
<evidence type="ECO:0000256" key="2">
    <source>
        <dbReference type="ARBA" id="ARBA00022676"/>
    </source>
</evidence>
<dbReference type="InterPro" id="IPR012317">
    <property type="entry name" value="Poly(ADP-ribose)pol_cat_dom"/>
</dbReference>
<dbReference type="AlphaFoldDB" id="A0A8S2W478"/>
<dbReference type="EMBL" id="CAJNOK010054150">
    <property type="protein sequence ID" value="CAF1614771.1"/>
    <property type="molecule type" value="Genomic_DNA"/>
</dbReference>
<evidence type="ECO:0000256" key="3">
    <source>
        <dbReference type="ARBA" id="ARBA00022679"/>
    </source>
</evidence>
<feature type="non-terminal residue" evidence="10">
    <location>
        <position position="1"/>
    </location>
</feature>
<dbReference type="Pfam" id="PF00644">
    <property type="entry name" value="PARP"/>
    <property type="match status" value="1"/>
</dbReference>
<evidence type="ECO:0000313" key="9">
    <source>
        <dbReference type="EMBL" id="CAF1614771.1"/>
    </source>
</evidence>
<keyword evidence="5" id="KW-0539">Nucleus</keyword>
<dbReference type="GO" id="GO:0010629">
    <property type="term" value="P:negative regulation of gene expression"/>
    <property type="evidence" value="ECO:0007669"/>
    <property type="project" value="TreeGrafter"/>
</dbReference>
<dbReference type="EC" id="2.4.2.-" evidence="6"/>
<dbReference type="GO" id="GO:0005634">
    <property type="term" value="C:nucleus"/>
    <property type="evidence" value="ECO:0007669"/>
    <property type="project" value="UniProtKB-SubCell"/>
</dbReference>
<dbReference type="PROSITE" id="PS51059">
    <property type="entry name" value="PARP_CATALYTIC"/>
    <property type="match status" value="1"/>
</dbReference>
<evidence type="ECO:0000256" key="5">
    <source>
        <dbReference type="ARBA" id="ARBA00023242"/>
    </source>
</evidence>
<proteinExistence type="predicted"/>
<protein>
    <recommendedName>
        <fullName evidence="6">Poly [ADP-ribose] polymerase</fullName>
        <shortName evidence="6">PARP</shortName>
        <ecNumber evidence="6">2.4.2.-</ecNumber>
    </recommendedName>
</protein>
<dbReference type="PANTHER" id="PTHR14453">
    <property type="entry name" value="PARP/ZINC FINGER CCCH TYPE DOMAIN CONTAINING PROTEIN"/>
    <property type="match status" value="1"/>
</dbReference>
<evidence type="ECO:0000313" key="10">
    <source>
        <dbReference type="EMBL" id="CAF4430416.1"/>
    </source>
</evidence>
<feature type="domain" description="PARP catalytic" evidence="8">
    <location>
        <begin position="1"/>
        <end position="59"/>
    </location>
</feature>
<comment type="subcellular location">
    <subcellularLocation>
        <location evidence="1">Nucleus</location>
    </subcellularLocation>
</comment>
<comment type="caution">
    <text evidence="10">The sequence shown here is derived from an EMBL/GenBank/DDBJ whole genome shotgun (WGS) entry which is preliminary data.</text>
</comment>
<dbReference type="GO" id="GO:0003950">
    <property type="term" value="F:NAD+ poly-ADP-ribosyltransferase activity"/>
    <property type="evidence" value="ECO:0007669"/>
    <property type="project" value="UniProtKB-UniRule"/>
</dbReference>
<keyword evidence="3 6" id="KW-0808">Transferase</keyword>
<accession>A0A8S2W478</accession>
<organism evidence="10 11">
    <name type="scientific">Didymodactylos carnosus</name>
    <dbReference type="NCBI Taxonomy" id="1234261"/>
    <lineage>
        <taxon>Eukaryota</taxon>
        <taxon>Metazoa</taxon>
        <taxon>Spiralia</taxon>
        <taxon>Gnathifera</taxon>
        <taxon>Rotifera</taxon>
        <taxon>Eurotatoria</taxon>
        <taxon>Bdelloidea</taxon>
        <taxon>Philodinida</taxon>
        <taxon>Philodinidae</taxon>
        <taxon>Didymodactylos</taxon>
    </lineage>
</organism>
<dbReference type="GO" id="GO:0003714">
    <property type="term" value="F:transcription corepressor activity"/>
    <property type="evidence" value="ECO:0007669"/>
    <property type="project" value="TreeGrafter"/>
</dbReference>
<dbReference type="Proteomes" id="UP000682733">
    <property type="component" value="Unassembled WGS sequence"/>
</dbReference>
<dbReference type="Gene3D" id="3.90.228.10">
    <property type="match status" value="1"/>
</dbReference>
<evidence type="ECO:0000259" key="8">
    <source>
        <dbReference type="PROSITE" id="PS51059"/>
    </source>
</evidence>
<name>A0A8S2W478_9BILA</name>